<dbReference type="AlphaFoldDB" id="A0A2J5I3U3"/>
<reference evidence="2" key="1">
    <citation type="submission" date="2017-12" db="EMBL/GenBank/DDBJ databases">
        <authorList>
            <consortium name="DOE Joint Genome Institute"/>
            <person name="Mondo S.J."/>
            <person name="Kjaerbolling I."/>
            <person name="Vesth T.C."/>
            <person name="Frisvad J.C."/>
            <person name="Nybo J.L."/>
            <person name="Theobald S."/>
            <person name="Kuo A."/>
            <person name="Bowyer P."/>
            <person name="Matsuda Y."/>
            <person name="Lyhne E.K."/>
            <person name="Kogle M.E."/>
            <person name="Clum A."/>
            <person name="Lipzen A."/>
            <person name="Salamov A."/>
            <person name="Ngan C.Y."/>
            <person name="Daum C."/>
            <person name="Chiniquy J."/>
            <person name="Barry K."/>
            <person name="LaButti K."/>
            <person name="Haridas S."/>
            <person name="Simmons B.A."/>
            <person name="Magnuson J.K."/>
            <person name="Mortensen U.H."/>
            <person name="Larsen T.O."/>
            <person name="Grigoriev I.V."/>
            <person name="Baker S.E."/>
            <person name="Andersen M.R."/>
            <person name="Nordberg H.P."/>
            <person name="Cantor M.N."/>
            <person name="Hua S.X."/>
        </authorList>
    </citation>
    <scope>NUCLEOTIDE SEQUENCE [LARGE SCALE GENOMIC DNA]</scope>
    <source>
        <strain evidence="2">IBT 19404</strain>
    </source>
</reference>
<keyword evidence="2" id="KW-1185">Reference proteome</keyword>
<evidence type="ECO:0000313" key="2">
    <source>
        <dbReference type="Proteomes" id="UP000235023"/>
    </source>
</evidence>
<accession>A0A2J5I3U3</accession>
<evidence type="ECO:0000313" key="1">
    <source>
        <dbReference type="EMBL" id="PLN84426.1"/>
    </source>
</evidence>
<dbReference type="Proteomes" id="UP000235023">
    <property type="component" value="Unassembled WGS sequence"/>
</dbReference>
<proteinExistence type="predicted"/>
<protein>
    <submittedName>
        <fullName evidence="1">Uncharacterized protein</fullName>
    </submittedName>
</protein>
<dbReference type="EMBL" id="KZ559511">
    <property type="protein sequence ID" value="PLN84426.1"/>
    <property type="molecule type" value="Genomic_DNA"/>
</dbReference>
<gene>
    <name evidence="1" type="ORF">BDW42DRAFT_191519</name>
</gene>
<sequence length="73" mass="7660">MDQTSLHVILFAGYSVTFSSTFVTSAASMIAVAVVATSEIVVGVGNALVWRTDDPAGVQHFDTIGLGWGNSWV</sequence>
<name>A0A2J5I3U3_9EURO</name>
<organism evidence="1 2">
    <name type="scientific">Aspergillus taichungensis</name>
    <dbReference type="NCBI Taxonomy" id="482145"/>
    <lineage>
        <taxon>Eukaryota</taxon>
        <taxon>Fungi</taxon>
        <taxon>Dikarya</taxon>
        <taxon>Ascomycota</taxon>
        <taxon>Pezizomycotina</taxon>
        <taxon>Eurotiomycetes</taxon>
        <taxon>Eurotiomycetidae</taxon>
        <taxon>Eurotiales</taxon>
        <taxon>Aspergillaceae</taxon>
        <taxon>Aspergillus</taxon>
        <taxon>Aspergillus subgen. Circumdati</taxon>
    </lineage>
</organism>